<accession>A0ABR4KCM2</accession>
<feature type="compositionally biased region" description="Polar residues" evidence="1">
    <location>
        <begin position="10"/>
        <end position="25"/>
    </location>
</feature>
<feature type="region of interest" description="Disordered" evidence="1">
    <location>
        <begin position="1"/>
        <end position="53"/>
    </location>
</feature>
<evidence type="ECO:0000313" key="2">
    <source>
        <dbReference type="EMBL" id="KAL2850040.1"/>
    </source>
</evidence>
<gene>
    <name evidence="2" type="ORF">BJX68DRAFT_93073</name>
</gene>
<evidence type="ECO:0000256" key="1">
    <source>
        <dbReference type="SAM" id="MobiDB-lite"/>
    </source>
</evidence>
<dbReference type="EMBL" id="JBFXLR010000021">
    <property type="protein sequence ID" value="KAL2850040.1"/>
    <property type="molecule type" value="Genomic_DNA"/>
</dbReference>
<dbReference type="GeneID" id="98165194"/>
<keyword evidence="3" id="KW-1185">Reference proteome</keyword>
<sequence>MMDASVPKRASNSCSYDGTLRSTPENRGGRSSLASTMERRQNRIRHPQPSLHPGLPRLSLISGAESQCRDLLRFRTKERAYPRFRAFLRHLALSALGKLHPLSRIWYAFGSHCKYRLCHLYSGRRSGISSFSLLIPTPVEYRRAIYLSPNDIASKTYRRALLLSKSLGTPPPILTFSDIPRLCAA</sequence>
<dbReference type="RefSeq" id="XP_070899122.1">
    <property type="nucleotide sequence ID" value="XM_071050030.1"/>
</dbReference>
<proteinExistence type="predicted"/>
<evidence type="ECO:0000313" key="3">
    <source>
        <dbReference type="Proteomes" id="UP001610444"/>
    </source>
</evidence>
<name>A0ABR4KCM2_9EURO</name>
<comment type="caution">
    <text evidence="2">The sequence shown here is derived from an EMBL/GenBank/DDBJ whole genome shotgun (WGS) entry which is preliminary data.</text>
</comment>
<organism evidence="2 3">
    <name type="scientific">Aspergillus pseudodeflectus</name>
    <dbReference type="NCBI Taxonomy" id="176178"/>
    <lineage>
        <taxon>Eukaryota</taxon>
        <taxon>Fungi</taxon>
        <taxon>Dikarya</taxon>
        <taxon>Ascomycota</taxon>
        <taxon>Pezizomycotina</taxon>
        <taxon>Eurotiomycetes</taxon>
        <taxon>Eurotiomycetidae</taxon>
        <taxon>Eurotiales</taxon>
        <taxon>Aspergillaceae</taxon>
        <taxon>Aspergillus</taxon>
        <taxon>Aspergillus subgen. Nidulantes</taxon>
    </lineage>
</organism>
<reference evidence="2 3" key="1">
    <citation type="submission" date="2024-07" db="EMBL/GenBank/DDBJ databases">
        <title>Section-level genome sequencing and comparative genomics of Aspergillus sections Usti and Cavernicolus.</title>
        <authorList>
            <consortium name="Lawrence Berkeley National Laboratory"/>
            <person name="Nybo J.L."/>
            <person name="Vesth T.C."/>
            <person name="Theobald S."/>
            <person name="Frisvad J.C."/>
            <person name="Larsen T.O."/>
            <person name="Kjaerboelling I."/>
            <person name="Rothschild-Mancinelli K."/>
            <person name="Lyhne E.K."/>
            <person name="Kogle M.E."/>
            <person name="Barry K."/>
            <person name="Clum A."/>
            <person name="Na H."/>
            <person name="Ledsgaard L."/>
            <person name="Lin J."/>
            <person name="Lipzen A."/>
            <person name="Kuo A."/>
            <person name="Riley R."/>
            <person name="Mondo S."/>
            <person name="LaButti K."/>
            <person name="Haridas S."/>
            <person name="Pangalinan J."/>
            <person name="Salamov A.A."/>
            <person name="Simmons B.A."/>
            <person name="Magnuson J.K."/>
            <person name="Chen J."/>
            <person name="Drula E."/>
            <person name="Henrissat B."/>
            <person name="Wiebenga A."/>
            <person name="Lubbers R.J."/>
            <person name="Gomes A.C."/>
            <person name="Macurrencykelacurrency M.R."/>
            <person name="Stajich J."/>
            <person name="Grigoriev I.V."/>
            <person name="Mortensen U.H."/>
            <person name="De vries R.P."/>
            <person name="Baker S.E."/>
            <person name="Andersen M.R."/>
        </authorList>
    </citation>
    <scope>NUCLEOTIDE SEQUENCE [LARGE SCALE GENOMIC DNA]</scope>
    <source>
        <strain evidence="2 3">CBS 756.74</strain>
    </source>
</reference>
<dbReference type="Proteomes" id="UP001610444">
    <property type="component" value="Unassembled WGS sequence"/>
</dbReference>
<protein>
    <submittedName>
        <fullName evidence="2">Uncharacterized protein</fullName>
    </submittedName>
</protein>